<gene>
    <name evidence="3" type="ORF">ADK38_09065</name>
</gene>
<dbReference type="PROSITE" id="PS51257">
    <property type="entry name" value="PROKAR_LIPOPROTEIN"/>
    <property type="match status" value="1"/>
</dbReference>
<name>A0ABR5JAB9_9ACTN</name>
<evidence type="ECO:0000313" key="4">
    <source>
        <dbReference type="Proteomes" id="UP000037020"/>
    </source>
</evidence>
<evidence type="ECO:0000313" key="3">
    <source>
        <dbReference type="EMBL" id="KOG90391.1"/>
    </source>
</evidence>
<keyword evidence="4" id="KW-1185">Reference proteome</keyword>
<evidence type="ECO:0008006" key="5">
    <source>
        <dbReference type="Google" id="ProtNLM"/>
    </source>
</evidence>
<evidence type="ECO:0000256" key="2">
    <source>
        <dbReference type="SAM" id="SignalP"/>
    </source>
</evidence>
<feature type="signal peptide" evidence="2">
    <location>
        <begin position="1"/>
        <end position="22"/>
    </location>
</feature>
<reference evidence="3 4" key="1">
    <citation type="submission" date="2015-07" db="EMBL/GenBank/DDBJ databases">
        <authorList>
            <person name="Ju K.-S."/>
            <person name="Doroghazi J.R."/>
            <person name="Metcalf W.W."/>
        </authorList>
    </citation>
    <scope>NUCLEOTIDE SEQUENCE [LARGE SCALE GENOMIC DNA]</scope>
    <source>
        <strain evidence="3 4">NRRL B-3589</strain>
    </source>
</reference>
<organism evidence="3 4">
    <name type="scientific">Streptomyces varsoviensis</name>
    <dbReference type="NCBI Taxonomy" id="67373"/>
    <lineage>
        <taxon>Bacteria</taxon>
        <taxon>Bacillati</taxon>
        <taxon>Actinomycetota</taxon>
        <taxon>Actinomycetes</taxon>
        <taxon>Kitasatosporales</taxon>
        <taxon>Streptomycetaceae</taxon>
        <taxon>Streptomyces</taxon>
    </lineage>
</organism>
<feature type="chain" id="PRO_5046146378" description="DUF3558 domain-containing protein" evidence="2">
    <location>
        <begin position="23"/>
        <end position="148"/>
    </location>
</feature>
<feature type="non-terminal residue" evidence="3">
    <location>
        <position position="148"/>
    </location>
</feature>
<sequence>MQRKAYAPVAALAAAVLTVGLASGCSTGSGTTGTGEDPKSGESSPSATAAQPGKFQTLPEPCGKVSRKTLRTMLPGVDDQSDQDAEKTYDGQPALTYDTDRRVGCRWSLEGPDGPRHLSVDYERVVSYDPEVSDDDRARQLYEARASV</sequence>
<accession>A0ABR5JAB9</accession>
<dbReference type="EMBL" id="LGUT01000760">
    <property type="protein sequence ID" value="KOG90391.1"/>
    <property type="molecule type" value="Genomic_DNA"/>
</dbReference>
<evidence type="ECO:0000256" key="1">
    <source>
        <dbReference type="SAM" id="MobiDB-lite"/>
    </source>
</evidence>
<dbReference type="Proteomes" id="UP000037020">
    <property type="component" value="Unassembled WGS sequence"/>
</dbReference>
<comment type="caution">
    <text evidence="3">The sequence shown here is derived from an EMBL/GenBank/DDBJ whole genome shotgun (WGS) entry which is preliminary data.</text>
</comment>
<keyword evidence="2" id="KW-0732">Signal</keyword>
<feature type="region of interest" description="Disordered" evidence="1">
    <location>
        <begin position="24"/>
        <end position="95"/>
    </location>
</feature>
<protein>
    <recommendedName>
        <fullName evidence="5">DUF3558 domain-containing protein</fullName>
    </recommendedName>
</protein>
<proteinExistence type="predicted"/>